<reference evidence="4 5" key="1">
    <citation type="submission" date="2017-09" db="EMBL/GenBank/DDBJ databases">
        <authorList>
            <person name="Lee N."/>
            <person name="Cho B.-K."/>
        </authorList>
    </citation>
    <scope>NUCLEOTIDE SEQUENCE [LARGE SCALE GENOMIC DNA]</scope>
    <source>
        <strain evidence="4 5">ATCC 27465</strain>
    </source>
</reference>
<gene>
    <name evidence="4" type="ORF">CP982_28280</name>
    <name evidence="3" type="ORF">FHS40_003618</name>
</gene>
<dbReference type="InterPro" id="IPR016291">
    <property type="entry name" value="Isochorismatase"/>
</dbReference>
<evidence type="ECO:0000313" key="6">
    <source>
        <dbReference type="Proteomes" id="UP000549009"/>
    </source>
</evidence>
<sequence length="226" mass="24789">MPGIPDIAAYPMPGEHDLPANTARWTVRPDRAVLLVHDMQRYFLRPYPAAHRRELVGNVRLLREGCARLGIPVAYTAQPGSMTEEQRGLLRDFWGPGMRLAPEDRAITDELAPRPHDWLLTKWRYSAFFRSDLLDRMRAAGRDQLLVCGVYAHIGVLATAVEAFTHDIETFLVADATADFSAAEHRLALTYAARRCAVVATTRGLPSDGGTLLAEAAEASAAGAVA</sequence>
<dbReference type="InterPro" id="IPR000868">
    <property type="entry name" value="Isochorismatase-like_dom"/>
</dbReference>
<proteinExistence type="predicted"/>
<dbReference type="PRINTS" id="PR01398">
    <property type="entry name" value="ISCHRISMTASE"/>
</dbReference>
<feature type="domain" description="Isochorismatase-like" evidence="2">
    <location>
        <begin position="33"/>
        <end position="202"/>
    </location>
</feature>
<dbReference type="SUPFAM" id="SSF52499">
    <property type="entry name" value="Isochorismatase-like hydrolases"/>
    <property type="match status" value="1"/>
</dbReference>
<evidence type="ECO:0000256" key="1">
    <source>
        <dbReference type="ARBA" id="ARBA00022801"/>
    </source>
</evidence>
<evidence type="ECO:0000313" key="5">
    <source>
        <dbReference type="Proteomes" id="UP000326505"/>
    </source>
</evidence>
<evidence type="ECO:0000313" key="4">
    <source>
        <dbReference type="EMBL" id="QEV62127.1"/>
    </source>
</evidence>
<name>A0A5P2XAV5_STRST</name>
<dbReference type="OrthoDB" id="5794853at2"/>
<dbReference type="EMBL" id="JACHJD010000005">
    <property type="protein sequence ID" value="MBB5104534.1"/>
    <property type="molecule type" value="Genomic_DNA"/>
</dbReference>
<reference evidence="3 6" key="2">
    <citation type="submission" date="2020-08" db="EMBL/GenBank/DDBJ databases">
        <title>Genomic Encyclopedia of Type Strains, Phase III (KMG-III): the genomes of soil and plant-associated and newly described type strains.</title>
        <authorList>
            <person name="Whitman W."/>
        </authorList>
    </citation>
    <scope>NUCLEOTIDE SEQUENCE [LARGE SCALE GENOMIC DNA]</scope>
    <source>
        <strain evidence="3 6">CECT 3146</strain>
    </source>
</reference>
<keyword evidence="1 3" id="KW-0378">Hydrolase</keyword>
<dbReference type="InterPro" id="IPR036380">
    <property type="entry name" value="Isochorismatase-like_sf"/>
</dbReference>
<evidence type="ECO:0000259" key="2">
    <source>
        <dbReference type="Pfam" id="PF00857"/>
    </source>
</evidence>
<dbReference type="Gene3D" id="3.40.50.850">
    <property type="entry name" value="Isochorismatase-like"/>
    <property type="match status" value="1"/>
</dbReference>
<dbReference type="GO" id="GO:0008908">
    <property type="term" value="F:isochorismatase activity"/>
    <property type="evidence" value="ECO:0007669"/>
    <property type="project" value="InterPro"/>
</dbReference>
<dbReference type="KEGG" id="sspb:CP982_28280"/>
<dbReference type="EMBL" id="CP023690">
    <property type="protein sequence ID" value="QEV62127.1"/>
    <property type="molecule type" value="Genomic_DNA"/>
</dbReference>
<evidence type="ECO:0000313" key="3">
    <source>
        <dbReference type="EMBL" id="MBB5104534.1"/>
    </source>
</evidence>
<keyword evidence="6" id="KW-1185">Reference proteome</keyword>
<dbReference type="InterPro" id="IPR050272">
    <property type="entry name" value="Isochorismatase-like_hydrls"/>
</dbReference>
<organism evidence="4 5">
    <name type="scientific">Streptomyces spectabilis</name>
    <dbReference type="NCBI Taxonomy" id="68270"/>
    <lineage>
        <taxon>Bacteria</taxon>
        <taxon>Bacillati</taxon>
        <taxon>Actinomycetota</taxon>
        <taxon>Actinomycetes</taxon>
        <taxon>Kitasatosporales</taxon>
        <taxon>Streptomycetaceae</taxon>
        <taxon>Streptomyces</taxon>
    </lineage>
</organism>
<dbReference type="Proteomes" id="UP000549009">
    <property type="component" value="Unassembled WGS sequence"/>
</dbReference>
<dbReference type="PANTHER" id="PTHR43540:SF3">
    <property type="entry name" value="ENTEROBACTIN SYNTHASE COMPONENT B"/>
    <property type="match status" value="1"/>
</dbReference>
<dbReference type="Proteomes" id="UP000326505">
    <property type="component" value="Chromosome"/>
</dbReference>
<dbReference type="Pfam" id="PF00857">
    <property type="entry name" value="Isochorismatase"/>
    <property type="match status" value="1"/>
</dbReference>
<protein>
    <submittedName>
        <fullName evidence="4">Isochorismatase family protein</fullName>
    </submittedName>
    <submittedName>
        <fullName evidence="3">Isochorismate hydrolase</fullName>
    </submittedName>
</protein>
<dbReference type="PIRSF" id="PIRSF001111">
    <property type="entry name" value="Isochorismatase"/>
    <property type="match status" value="1"/>
</dbReference>
<dbReference type="PANTHER" id="PTHR43540">
    <property type="entry name" value="PEROXYUREIDOACRYLATE/UREIDOACRYLATE AMIDOHYDROLASE-RELATED"/>
    <property type="match status" value="1"/>
</dbReference>
<accession>A0A5P2XAV5</accession>
<dbReference type="AlphaFoldDB" id="A0A5P2XAV5"/>
<dbReference type="RefSeq" id="WP_150513043.1">
    <property type="nucleotide sequence ID" value="NZ_BMSQ01000001.1"/>
</dbReference>